<accession>A0A225D7Y3</accession>
<keyword evidence="5 6" id="KW-0472">Membrane</keyword>
<comment type="caution">
    <text evidence="7">The sequence shown here is derived from an EMBL/GenBank/DDBJ whole genome shotgun (WGS) entry which is preliminary data.</text>
</comment>
<dbReference type="GO" id="GO:0008270">
    <property type="term" value="F:zinc ion binding"/>
    <property type="evidence" value="ECO:0007669"/>
    <property type="project" value="UniProtKB-UniRule"/>
</dbReference>
<comment type="subcellular location">
    <subcellularLocation>
        <location evidence="6">Cell membrane</location>
        <topology evidence="6">Peripheral membrane protein</topology>
    </subcellularLocation>
</comment>
<dbReference type="RefSeq" id="WP_238602848.1">
    <property type="nucleotide sequence ID" value="NZ_NIDE01000014.1"/>
</dbReference>
<dbReference type="GO" id="GO:0005886">
    <property type="term" value="C:plasma membrane"/>
    <property type="evidence" value="ECO:0007669"/>
    <property type="project" value="UniProtKB-SubCell"/>
</dbReference>
<evidence type="ECO:0000256" key="3">
    <source>
        <dbReference type="ARBA" id="ARBA00022723"/>
    </source>
</evidence>
<comment type="function">
    <text evidence="6">Part of an energy-coupled inorganic carbon pump.</text>
</comment>
<dbReference type="EMBL" id="NIDE01000014">
    <property type="protein sequence ID" value="OWK37671.1"/>
    <property type="molecule type" value="Genomic_DNA"/>
</dbReference>
<name>A0A225D7Y3_9BACT</name>
<dbReference type="PANTHER" id="PTHR38344:SF1">
    <property type="entry name" value="INORGANIC CARBON TRANSPORTER SUBUNIT DABA-RELATED"/>
    <property type="match status" value="1"/>
</dbReference>
<dbReference type="PANTHER" id="PTHR38344">
    <property type="entry name" value="UPF0753 PROTEIN AQ_863"/>
    <property type="match status" value="1"/>
</dbReference>
<organism evidence="7 8">
    <name type="scientific">Fimbriiglobus ruber</name>
    <dbReference type="NCBI Taxonomy" id="1908690"/>
    <lineage>
        <taxon>Bacteria</taxon>
        <taxon>Pseudomonadati</taxon>
        <taxon>Planctomycetota</taxon>
        <taxon>Planctomycetia</taxon>
        <taxon>Gemmatales</taxon>
        <taxon>Gemmataceae</taxon>
        <taxon>Fimbriiglobus</taxon>
    </lineage>
</organism>
<feature type="binding site" evidence="6">
    <location>
        <position position="514"/>
    </location>
    <ligand>
        <name>Zn(2+)</name>
        <dbReference type="ChEBI" id="CHEBI:29105"/>
    </ligand>
</feature>
<sequence>MENTDAPVARRDRLQHAIEHAAHLLPAQGPITVFIHHNTLHAFEDLPFDEGVQNGARIFGCQPYLSEDNYRDKLQKGRIRVDDLEWVLRKDLGERAGEPVLKFCSRYDLRLAMLQYPLSTGPTEELLWYVAETDALRQVRSDASAAARGRLISETRHWVMRDLRGGQESLNGSAHRGSESKGTSRRAGNFLADLFERFGESGIETWERDTWEAFALQALWRVCGRGAQIAPAPVLPAPPPARHRDVLLAATSVDADAFGNDLLIRYTAAFLDQGFAHWPLPDRDKGYYESFLSLYRRTDAPVERWMRGLARELARLQDGRVGPLDSISESLAELGVPEAEWEDFLSTALLSLRGWGGMVHQVEIRGDRVAQPVPAGSLVEFLAVRLLLDRWAYAHVARAELQYKGPLAELRDAIADRARKPAPPASEQRAFLVFQLAQLFGWTPEELHRLSADDWGTLFREIESFAGIERRRVFHAAFESRFRTQTLDALALHARKPAPPVPAVPRFQAMFCLDEREESFRRHLEELVPDVETFGAAGFYSVAMYYRGAADAHYVPLCPIVIRPQHWVKEEVEPQHAGTHKRRVAARRAIGALSHRFHAGTRSFVLGSLIAGGVGFLASIPLVARILFPRLTSRLRQRFTSVIQTPTETRLTLERTAPAPAPEDGCLGYSLDEMTNIGERLLRDIGLVTRFSRVVLIVGHGSNSLNNPHNSAYMCGACGGSAGGPNARALAQVLNDARVRERLVGRGVAVPADTVFVGGYHNTCNDEVTFLDTDKVPATHAEDVAFARRSIAETCKRNAHERCRRFMSAPLTMSYSAAKRHVEARSEDLGQTRPECGHATNAIAVVGRRPRTRGLYLDRRAFLVSYDPTRDDATSSILTRTLQAVFPVCGGINLEYYFSYVDSPGFGCGTKLPHNVASLLGVMDGAASDLRTGLPWQMVEIHEPVRLLFVIETTPEAMLQIIEKNEGIGRMCRNGWVQLAVLDPGSDAIQVFRNGTFHPYEPVASELPRAASSVDWYRGWRDHLEFAEIGPESVKN</sequence>
<feature type="binding site" evidence="6">
    <location>
        <position position="512"/>
    </location>
    <ligand>
        <name>Zn(2+)</name>
        <dbReference type="ChEBI" id="CHEBI:29105"/>
    </ligand>
</feature>
<dbReference type="HAMAP" id="MF_01871">
    <property type="entry name" value="DabA"/>
    <property type="match status" value="1"/>
</dbReference>
<keyword evidence="8" id="KW-1185">Reference proteome</keyword>
<keyword evidence="2 6" id="KW-1003">Cell membrane</keyword>
<evidence type="ECO:0000256" key="1">
    <source>
        <dbReference type="ARBA" id="ARBA00022448"/>
    </source>
</evidence>
<proteinExistence type="inferred from homology"/>
<evidence type="ECO:0000256" key="4">
    <source>
        <dbReference type="ARBA" id="ARBA00022833"/>
    </source>
</evidence>
<evidence type="ECO:0000256" key="5">
    <source>
        <dbReference type="ARBA" id="ARBA00023136"/>
    </source>
</evidence>
<keyword evidence="3 6" id="KW-0479">Metal-binding</keyword>
<keyword evidence="1 6" id="KW-0813">Transport</keyword>
<protein>
    <recommendedName>
        <fullName evidence="6">Probable inorganic carbon transporter subunit DabA</fullName>
    </recommendedName>
</protein>
<comment type="similarity">
    <text evidence="6">Belongs to the inorganic carbon transporter (TC 9.A.2) DabA family.</text>
</comment>
<dbReference type="Proteomes" id="UP000214646">
    <property type="component" value="Unassembled WGS sequence"/>
</dbReference>
<comment type="cofactor">
    <cofactor evidence="6">
        <name>Zn(2+)</name>
        <dbReference type="ChEBI" id="CHEBI:29105"/>
    </cofactor>
</comment>
<feature type="binding site" evidence="6">
    <location>
        <position position="700"/>
    </location>
    <ligand>
        <name>Zn(2+)</name>
        <dbReference type="ChEBI" id="CHEBI:29105"/>
    </ligand>
</feature>
<feature type="binding site" evidence="6">
    <location>
        <position position="715"/>
    </location>
    <ligand>
        <name>Zn(2+)</name>
        <dbReference type="ChEBI" id="CHEBI:29105"/>
    </ligand>
</feature>
<evidence type="ECO:0000313" key="8">
    <source>
        <dbReference type="Proteomes" id="UP000214646"/>
    </source>
</evidence>
<evidence type="ECO:0000256" key="2">
    <source>
        <dbReference type="ARBA" id="ARBA00022475"/>
    </source>
</evidence>
<reference evidence="8" key="1">
    <citation type="submission" date="2017-06" db="EMBL/GenBank/DDBJ databases">
        <title>Genome analysis of Fimbriiglobus ruber SP5, the first member of the order Planctomycetales with confirmed chitinolytic capability.</title>
        <authorList>
            <person name="Ravin N.V."/>
            <person name="Rakitin A.L."/>
            <person name="Ivanova A.A."/>
            <person name="Beletsky A.V."/>
            <person name="Kulichevskaya I.S."/>
            <person name="Mardanov A.V."/>
            <person name="Dedysh S.N."/>
        </authorList>
    </citation>
    <scope>NUCLEOTIDE SEQUENCE [LARGE SCALE GENOMIC DNA]</scope>
    <source>
        <strain evidence="8">SP5</strain>
    </source>
</reference>
<dbReference type="InterPro" id="IPR018752">
    <property type="entry name" value="DabA"/>
</dbReference>
<gene>
    <name evidence="6" type="primary">dabA</name>
    <name evidence="7" type="ORF">FRUB_06791</name>
</gene>
<dbReference type="AlphaFoldDB" id="A0A225D7Y3"/>
<keyword evidence="4 6" id="KW-0862">Zinc</keyword>
<comment type="subunit">
    <text evidence="6">Forms a complex with DabB.</text>
</comment>
<evidence type="ECO:0000256" key="6">
    <source>
        <dbReference type="HAMAP-Rule" id="MF_01871"/>
    </source>
</evidence>
<keyword evidence="7" id="KW-0812">Transmembrane</keyword>
<dbReference type="Pfam" id="PF10070">
    <property type="entry name" value="DabA"/>
    <property type="match status" value="1"/>
</dbReference>
<evidence type="ECO:0000313" key="7">
    <source>
        <dbReference type="EMBL" id="OWK37671.1"/>
    </source>
</evidence>